<protein>
    <recommendedName>
        <fullName evidence="2">Galactose oxidase-like Early set domain-containing protein</fullName>
    </recommendedName>
</protein>
<dbReference type="SUPFAM" id="SSF50965">
    <property type="entry name" value="Galactose oxidase, central domain"/>
    <property type="match status" value="1"/>
</dbReference>
<gene>
    <name evidence="1" type="ORF">LCGC14_2419690</name>
</gene>
<dbReference type="Gene3D" id="2.120.10.80">
    <property type="entry name" value="Kelch-type beta propeller"/>
    <property type="match status" value="1"/>
</dbReference>
<proteinExistence type="predicted"/>
<name>A0A0F9BQ42_9ZZZZ</name>
<comment type="caution">
    <text evidence="1">The sequence shown here is derived from an EMBL/GenBank/DDBJ whole genome shotgun (WGS) entry which is preliminary data.</text>
</comment>
<evidence type="ECO:0000313" key="1">
    <source>
        <dbReference type="EMBL" id="KKL24005.1"/>
    </source>
</evidence>
<dbReference type="InterPro" id="IPR015915">
    <property type="entry name" value="Kelch-typ_b-propeller"/>
</dbReference>
<accession>A0A0F9BQ42</accession>
<dbReference type="InterPro" id="IPR011043">
    <property type="entry name" value="Gal_Oxase/kelch_b-propeller"/>
</dbReference>
<dbReference type="EMBL" id="LAZR01036754">
    <property type="protein sequence ID" value="KKL24005.1"/>
    <property type="molecule type" value="Genomic_DNA"/>
</dbReference>
<feature type="non-terminal residue" evidence="1">
    <location>
        <position position="341"/>
    </location>
</feature>
<reference evidence="1" key="1">
    <citation type="journal article" date="2015" name="Nature">
        <title>Complex archaea that bridge the gap between prokaryotes and eukaryotes.</title>
        <authorList>
            <person name="Spang A."/>
            <person name="Saw J.H."/>
            <person name="Jorgensen S.L."/>
            <person name="Zaremba-Niedzwiedzka K."/>
            <person name="Martijn J."/>
            <person name="Lind A.E."/>
            <person name="van Eijk R."/>
            <person name="Schleper C."/>
            <person name="Guy L."/>
            <person name="Ettema T.J."/>
        </authorList>
    </citation>
    <scope>NUCLEOTIDE SEQUENCE</scope>
</reference>
<dbReference type="AlphaFoldDB" id="A0A0F9BQ42"/>
<evidence type="ECO:0008006" key="2">
    <source>
        <dbReference type="Google" id="ProtNLM"/>
    </source>
</evidence>
<organism evidence="1">
    <name type="scientific">marine sediment metagenome</name>
    <dbReference type="NCBI Taxonomy" id="412755"/>
    <lineage>
        <taxon>unclassified sequences</taxon>
        <taxon>metagenomes</taxon>
        <taxon>ecological metagenomes</taxon>
    </lineage>
</organism>
<sequence length="341" mass="37596">MRTALRIKAVALVVAVIAGAAAAPRVTARTPTTAAAKREGPLAHLPAKPGPHIEKVKALGDNAWLNLGSPLPDPKWGKARGRAWGARMPYAPELGAAFLFGEGVHGWYNKKTGRYMDGLWAYDINGHRWVCVYPGSDVKNISLKMSADGFEVDKAGRPIPVAQMGHGYEQVTYDSDRKRFMFMPAGCSNWMATPLLARRKTWGGGYPWPYSPANCSPWMYNVATNRFELLKVKGACPTSGQGDVLVYVPSMAKAFFWRGGKKDAWLYDPRANAWSHLRPKGPPPPFGIDAVACLDPKRERIYFGGGYYPVSRGPHAFWCYDLKSRRWVDLKPKGKPCGGSN</sequence>